<proteinExistence type="predicted"/>
<dbReference type="Proteomes" id="UP000593567">
    <property type="component" value="Unassembled WGS sequence"/>
</dbReference>
<name>A0A7J7K460_BUGNE</name>
<reference evidence="1" key="1">
    <citation type="submission" date="2020-06" db="EMBL/GenBank/DDBJ databases">
        <title>Draft genome of Bugula neritina, a colonial animal packing powerful symbionts and potential medicines.</title>
        <authorList>
            <person name="Rayko M."/>
        </authorList>
    </citation>
    <scope>NUCLEOTIDE SEQUENCE [LARGE SCALE GENOMIC DNA]</scope>
    <source>
        <strain evidence="1">Kwan_BN1</strain>
    </source>
</reference>
<dbReference type="EMBL" id="VXIV02001513">
    <property type="protein sequence ID" value="KAF6032366.1"/>
    <property type="molecule type" value="Genomic_DNA"/>
</dbReference>
<dbReference type="AlphaFoldDB" id="A0A7J7K460"/>
<gene>
    <name evidence="1" type="ORF">EB796_009327</name>
</gene>
<accession>A0A7J7K460</accession>
<evidence type="ECO:0000313" key="1">
    <source>
        <dbReference type="EMBL" id="KAF6032366.1"/>
    </source>
</evidence>
<organism evidence="1 2">
    <name type="scientific">Bugula neritina</name>
    <name type="common">Brown bryozoan</name>
    <name type="synonym">Sertularia neritina</name>
    <dbReference type="NCBI Taxonomy" id="10212"/>
    <lineage>
        <taxon>Eukaryota</taxon>
        <taxon>Metazoa</taxon>
        <taxon>Spiralia</taxon>
        <taxon>Lophotrochozoa</taxon>
        <taxon>Bryozoa</taxon>
        <taxon>Gymnolaemata</taxon>
        <taxon>Cheilostomatida</taxon>
        <taxon>Flustrina</taxon>
        <taxon>Buguloidea</taxon>
        <taxon>Bugulidae</taxon>
        <taxon>Bugula</taxon>
    </lineage>
</organism>
<comment type="caution">
    <text evidence="1">The sequence shown here is derived from an EMBL/GenBank/DDBJ whole genome shotgun (WGS) entry which is preliminary data.</text>
</comment>
<sequence length="113" mass="12802">MGKLVLRYARQILVELWGHDLYNSSLTASKLTLMTSRANGTNQRIPGEGTRDNHYVSLVVQFCIQCNRTCCPVDLYNKTRDEAPQCTENSFNRKTDGSPLFTTSAILFFSFIT</sequence>
<evidence type="ECO:0000313" key="2">
    <source>
        <dbReference type="Proteomes" id="UP000593567"/>
    </source>
</evidence>
<protein>
    <submittedName>
        <fullName evidence="1">Uncharacterized protein</fullName>
    </submittedName>
</protein>
<keyword evidence="2" id="KW-1185">Reference proteome</keyword>